<reference evidence="1 2" key="1">
    <citation type="submission" date="2023-03" db="EMBL/GenBank/DDBJ databases">
        <title>High recombination rates correlate with genetic variation in Cardiocondyla obscurior ants.</title>
        <authorList>
            <person name="Errbii M."/>
        </authorList>
    </citation>
    <scope>NUCLEOTIDE SEQUENCE [LARGE SCALE GENOMIC DNA]</scope>
    <source>
        <strain evidence="1">Alpha-2009</strain>
        <tissue evidence="1">Whole body</tissue>
    </source>
</reference>
<name>A0AAW2E773_9HYME</name>
<dbReference type="AlphaFoldDB" id="A0AAW2E773"/>
<dbReference type="EMBL" id="JADYXP020000034">
    <property type="protein sequence ID" value="KAL0098825.1"/>
    <property type="molecule type" value="Genomic_DNA"/>
</dbReference>
<evidence type="ECO:0000313" key="2">
    <source>
        <dbReference type="Proteomes" id="UP001430953"/>
    </source>
</evidence>
<sequence>MTPLKIIEFINGMESPRIVGNNQQYKILKFFFNNGTGRSPRPLKVIAFNNETNFELLIRNHTQINNLGEYRSIQNFYDKRMKNTLLKCALWRAALHNKDYFDKDMHKGDRIKIIRLIQTIVSESRQVNLRRKDGFLGRG</sequence>
<dbReference type="Proteomes" id="UP001430953">
    <property type="component" value="Unassembled WGS sequence"/>
</dbReference>
<comment type="caution">
    <text evidence="1">The sequence shown here is derived from an EMBL/GenBank/DDBJ whole genome shotgun (WGS) entry which is preliminary data.</text>
</comment>
<evidence type="ECO:0000313" key="1">
    <source>
        <dbReference type="EMBL" id="KAL0098825.1"/>
    </source>
</evidence>
<organism evidence="1 2">
    <name type="scientific">Cardiocondyla obscurior</name>
    <dbReference type="NCBI Taxonomy" id="286306"/>
    <lineage>
        <taxon>Eukaryota</taxon>
        <taxon>Metazoa</taxon>
        <taxon>Ecdysozoa</taxon>
        <taxon>Arthropoda</taxon>
        <taxon>Hexapoda</taxon>
        <taxon>Insecta</taxon>
        <taxon>Pterygota</taxon>
        <taxon>Neoptera</taxon>
        <taxon>Endopterygota</taxon>
        <taxon>Hymenoptera</taxon>
        <taxon>Apocrita</taxon>
        <taxon>Aculeata</taxon>
        <taxon>Formicoidea</taxon>
        <taxon>Formicidae</taxon>
        <taxon>Myrmicinae</taxon>
        <taxon>Cardiocondyla</taxon>
    </lineage>
</organism>
<proteinExistence type="predicted"/>
<protein>
    <submittedName>
        <fullName evidence="1">Uncharacterized protein</fullName>
    </submittedName>
</protein>
<gene>
    <name evidence="1" type="ORF">PUN28_020770</name>
</gene>
<accession>A0AAW2E773</accession>
<keyword evidence="2" id="KW-1185">Reference proteome</keyword>